<dbReference type="InterPro" id="IPR043502">
    <property type="entry name" value="DNA/RNA_pol_sf"/>
</dbReference>
<keyword evidence="12" id="KW-1185">Reference proteome</keyword>
<dbReference type="CDD" id="cd01647">
    <property type="entry name" value="RT_LTR"/>
    <property type="match status" value="1"/>
</dbReference>
<keyword evidence="2" id="KW-0548">Nucleotidyltransferase</keyword>
<feature type="region of interest" description="Disordered" evidence="7">
    <location>
        <begin position="980"/>
        <end position="1045"/>
    </location>
</feature>
<dbReference type="Gene3D" id="3.30.70.270">
    <property type="match status" value="1"/>
</dbReference>
<evidence type="ECO:0000256" key="6">
    <source>
        <dbReference type="ARBA" id="ARBA00022918"/>
    </source>
</evidence>
<evidence type="ECO:0000256" key="4">
    <source>
        <dbReference type="ARBA" id="ARBA00022759"/>
    </source>
</evidence>
<dbReference type="SUPFAM" id="SSF56672">
    <property type="entry name" value="DNA/RNA polymerases"/>
    <property type="match status" value="1"/>
</dbReference>
<organism evidence="11 12">
    <name type="scientific">Microthlaspi erraticum</name>
    <dbReference type="NCBI Taxonomy" id="1685480"/>
    <lineage>
        <taxon>Eukaryota</taxon>
        <taxon>Viridiplantae</taxon>
        <taxon>Streptophyta</taxon>
        <taxon>Embryophyta</taxon>
        <taxon>Tracheophyta</taxon>
        <taxon>Spermatophyta</taxon>
        <taxon>Magnoliopsida</taxon>
        <taxon>eudicotyledons</taxon>
        <taxon>Gunneridae</taxon>
        <taxon>Pentapetalae</taxon>
        <taxon>rosids</taxon>
        <taxon>malvids</taxon>
        <taxon>Brassicales</taxon>
        <taxon>Brassicaceae</taxon>
        <taxon>Coluteocarpeae</taxon>
        <taxon>Microthlaspi</taxon>
    </lineage>
</organism>
<dbReference type="SUPFAM" id="SSF53098">
    <property type="entry name" value="Ribonuclease H-like"/>
    <property type="match status" value="2"/>
</dbReference>
<evidence type="ECO:0000256" key="1">
    <source>
        <dbReference type="ARBA" id="ARBA00022679"/>
    </source>
</evidence>
<reference evidence="11" key="1">
    <citation type="submission" date="2020-01" db="EMBL/GenBank/DDBJ databases">
        <authorList>
            <person name="Mishra B."/>
        </authorList>
    </citation>
    <scope>NUCLEOTIDE SEQUENCE [LARGE SCALE GENOMIC DNA]</scope>
</reference>
<dbReference type="Proteomes" id="UP000467841">
    <property type="component" value="Unassembled WGS sequence"/>
</dbReference>
<dbReference type="CDD" id="cd09279">
    <property type="entry name" value="RNase_HI_like"/>
    <property type="match status" value="1"/>
</dbReference>
<evidence type="ECO:0000259" key="8">
    <source>
        <dbReference type="PROSITE" id="PS50878"/>
    </source>
</evidence>
<feature type="compositionally biased region" description="Polar residues" evidence="7">
    <location>
        <begin position="1005"/>
        <end position="1015"/>
    </location>
</feature>
<feature type="domain" description="RNase H type-1" evidence="9">
    <location>
        <begin position="509"/>
        <end position="638"/>
    </location>
</feature>
<dbReference type="PROSITE" id="PS50994">
    <property type="entry name" value="INTEGRASE"/>
    <property type="match status" value="1"/>
</dbReference>
<evidence type="ECO:0000256" key="5">
    <source>
        <dbReference type="ARBA" id="ARBA00022801"/>
    </source>
</evidence>
<dbReference type="GO" id="GO:0004523">
    <property type="term" value="F:RNA-DNA hybrid ribonuclease activity"/>
    <property type="evidence" value="ECO:0007669"/>
    <property type="project" value="InterPro"/>
</dbReference>
<dbReference type="Gene3D" id="3.10.10.10">
    <property type="entry name" value="HIV Type 1 Reverse Transcriptase, subunit A, domain 1"/>
    <property type="match status" value="1"/>
</dbReference>
<feature type="compositionally biased region" description="Polar residues" evidence="7">
    <location>
        <begin position="1024"/>
        <end position="1045"/>
    </location>
</feature>
<dbReference type="InterPro" id="IPR043128">
    <property type="entry name" value="Rev_trsase/Diguanyl_cyclase"/>
</dbReference>
<keyword evidence="3" id="KW-0540">Nuclease</keyword>
<proteinExistence type="predicted"/>
<keyword evidence="6" id="KW-0695">RNA-directed DNA polymerase</keyword>
<feature type="domain" description="Reverse transcriptase" evidence="8">
    <location>
        <begin position="162"/>
        <end position="340"/>
    </location>
</feature>
<evidence type="ECO:0000313" key="11">
    <source>
        <dbReference type="EMBL" id="CAA7047877.1"/>
    </source>
</evidence>
<dbReference type="Pfam" id="PF13456">
    <property type="entry name" value="RVT_3"/>
    <property type="match status" value="1"/>
</dbReference>
<evidence type="ECO:0000313" key="12">
    <source>
        <dbReference type="Proteomes" id="UP000467841"/>
    </source>
</evidence>
<dbReference type="Gene3D" id="3.10.20.370">
    <property type="match status" value="1"/>
</dbReference>
<feature type="compositionally biased region" description="Low complexity" evidence="7">
    <location>
        <begin position="991"/>
        <end position="1004"/>
    </location>
</feature>
<dbReference type="InterPro" id="IPR036397">
    <property type="entry name" value="RNaseH_sf"/>
</dbReference>
<sequence>MAPRDEGRRLDLSPMCEIPAQSGIYTLRGNQGAARSCFLYERRLRLAATCTANEEMDPRLPYHQRPKPALVDEVNIDESRPERRVGIGGDLDDVIKEQLVTLLKQNVHLFAWSMADMKGIDPAITSHELNVDSSYKPMRQKRRKLGADKAQAVNEEVEKLLRAGSITEVKYPEWLANPVVVKKKNGKWRVCVDFTDLNKACPKDSFPLPHIDRLVEATAGNELLSFMDAFSGYNQIFMHPDDREKTAFITDRGTYCYKVMPFGLKNAGATYQRLVNKMFADQLGRSMEVYIDDMLVKSAKARSRQTPQRMFPNLREYGMKLNPAKCTFAVTSGEFLGYVVTQRGIEANPKQISAILDLPSPTSSKEIQRLTGRIAALNRFISRSTDNTAVSGVLVREDRGEQQPVFYVSKTLNDAETRYPTLEKLALAVVISARKLRPYFQSHSIVVFTSQPLRQILHGPNQSGRMARWAIELSEYDIEFKSRTSAKSQVLADFIVEIPPELATQEDEQILKWTLHVDGSSSRQGAGVGIRLVSPTGEILEQSIKLGFPASNNEAEYEAIIAGLRLAEAVGAEHVRAFCDSQLVAKQFSGDYDTKDDRMDAYLKQTQRLAKAFKTFELTKIPRSENSEADALAALASKTESALRRVIPVETIDEPSIKLPKGTVVMAISQEEEEDENLTDDESAEHKSWQDEIRNYLINDAVPEERWAARRLRRKAAYYFLRNNELFRWSANKVILRCCDEAQAKSIMVETHEGASGNHAGGRSLALKIKKIGYFWPTMIGDCIDVAAKCVPCKDTHRRSTPQRKHFKLRSRHIPLCAGEWISSAPCHAHGNALTSWSSPTTLLTTFREFCASWNIKITYSTPRYPQANGQAESTNKTIVDGLKKRLEGYQGAWADELDGVLWSHRTTPRTASGETPFSLSHGCEALAPAELHVASLRRSLMPLNPALNDDSLLHSLDQPKSYGIAPSCVCKTTNNKQPDITTGRCETGASSSTTLYLRRSTTLPNPSTQANSGSIGKDRFASPRSSNPGSTSWTSCNEPTQLDA</sequence>
<dbReference type="Pfam" id="PF17917">
    <property type="entry name" value="RT_RNaseH"/>
    <property type="match status" value="1"/>
</dbReference>
<gene>
    <name evidence="11" type="ORF">MERR_LOCUS35112</name>
</gene>
<evidence type="ECO:0000256" key="7">
    <source>
        <dbReference type="SAM" id="MobiDB-lite"/>
    </source>
</evidence>
<evidence type="ECO:0000259" key="10">
    <source>
        <dbReference type="PROSITE" id="PS50994"/>
    </source>
</evidence>
<keyword evidence="4" id="KW-0255">Endonuclease</keyword>
<name>A0A6D2KJL5_9BRAS</name>
<dbReference type="OrthoDB" id="101614at2759"/>
<dbReference type="Pfam" id="PF00078">
    <property type="entry name" value="RVT_1"/>
    <property type="match status" value="1"/>
</dbReference>
<evidence type="ECO:0000256" key="3">
    <source>
        <dbReference type="ARBA" id="ARBA00022722"/>
    </source>
</evidence>
<dbReference type="InterPro" id="IPR012337">
    <property type="entry name" value="RNaseH-like_sf"/>
</dbReference>
<evidence type="ECO:0000256" key="2">
    <source>
        <dbReference type="ARBA" id="ARBA00022695"/>
    </source>
</evidence>
<dbReference type="PROSITE" id="PS50879">
    <property type="entry name" value="RNASE_H_1"/>
    <property type="match status" value="1"/>
</dbReference>
<accession>A0A6D2KJL5</accession>
<dbReference type="PANTHER" id="PTHR48475:SF2">
    <property type="entry name" value="RIBONUCLEASE H"/>
    <property type="match status" value="1"/>
</dbReference>
<dbReference type="InterPro" id="IPR041373">
    <property type="entry name" value="RT_RNaseH"/>
</dbReference>
<feature type="domain" description="Integrase catalytic" evidence="10">
    <location>
        <begin position="831"/>
        <end position="925"/>
    </location>
</feature>
<dbReference type="InterPro" id="IPR000477">
    <property type="entry name" value="RT_dom"/>
</dbReference>
<dbReference type="EMBL" id="CACVBM020001384">
    <property type="protein sequence ID" value="CAA7047877.1"/>
    <property type="molecule type" value="Genomic_DNA"/>
</dbReference>
<keyword evidence="5" id="KW-0378">Hydrolase</keyword>
<dbReference type="AlphaFoldDB" id="A0A6D2KJL5"/>
<comment type="caution">
    <text evidence="11">The sequence shown here is derived from an EMBL/GenBank/DDBJ whole genome shotgun (WGS) entry which is preliminary data.</text>
</comment>
<dbReference type="Gene3D" id="3.30.420.10">
    <property type="entry name" value="Ribonuclease H-like superfamily/Ribonuclease H"/>
    <property type="match status" value="2"/>
</dbReference>
<dbReference type="PROSITE" id="PS50878">
    <property type="entry name" value="RT_POL"/>
    <property type="match status" value="1"/>
</dbReference>
<dbReference type="GO" id="GO:0015074">
    <property type="term" value="P:DNA integration"/>
    <property type="evidence" value="ECO:0007669"/>
    <property type="project" value="InterPro"/>
</dbReference>
<evidence type="ECO:0000259" key="9">
    <source>
        <dbReference type="PROSITE" id="PS50879"/>
    </source>
</evidence>
<dbReference type="PANTHER" id="PTHR48475">
    <property type="entry name" value="RIBONUCLEASE H"/>
    <property type="match status" value="1"/>
</dbReference>
<dbReference type="InterPro" id="IPR002156">
    <property type="entry name" value="RNaseH_domain"/>
</dbReference>
<dbReference type="Gene3D" id="1.10.340.70">
    <property type="match status" value="1"/>
</dbReference>
<protein>
    <submittedName>
        <fullName evidence="11">Uncharacterized protein</fullName>
    </submittedName>
</protein>
<dbReference type="CDD" id="cd09274">
    <property type="entry name" value="RNase_HI_RT_Ty3"/>
    <property type="match status" value="1"/>
</dbReference>
<keyword evidence="1" id="KW-0808">Transferase</keyword>
<dbReference type="InterPro" id="IPR001584">
    <property type="entry name" value="Integrase_cat-core"/>
</dbReference>
<dbReference type="GO" id="GO:0003964">
    <property type="term" value="F:RNA-directed DNA polymerase activity"/>
    <property type="evidence" value="ECO:0007669"/>
    <property type="project" value="UniProtKB-KW"/>
</dbReference>
<dbReference type="GO" id="GO:0003676">
    <property type="term" value="F:nucleic acid binding"/>
    <property type="evidence" value="ECO:0007669"/>
    <property type="project" value="InterPro"/>
</dbReference>